<reference evidence="5" key="1">
    <citation type="submission" date="2019-11" db="EMBL/GenBank/DDBJ databases">
        <authorList>
            <person name="Feng L."/>
        </authorList>
    </citation>
    <scope>NUCLEOTIDE SEQUENCE</scope>
    <source>
        <strain evidence="5">CsymbiosumLFYP84</strain>
    </source>
</reference>
<evidence type="ECO:0000313" key="5">
    <source>
        <dbReference type="EMBL" id="VYU16702.1"/>
    </source>
</evidence>
<dbReference type="InterPro" id="IPR037185">
    <property type="entry name" value="EmrE-like"/>
</dbReference>
<dbReference type="EMBL" id="CACRUA010000019">
    <property type="protein sequence ID" value="VYU16702.1"/>
    <property type="molecule type" value="Genomic_DNA"/>
</dbReference>
<feature type="transmembrane region" description="Helical" evidence="2">
    <location>
        <begin position="7"/>
        <end position="28"/>
    </location>
</feature>
<dbReference type="EMBL" id="JAQLGM010000070">
    <property type="protein sequence ID" value="MDB2002383.1"/>
    <property type="molecule type" value="Genomic_DNA"/>
</dbReference>
<name>A0A6N3CLD0_CLOSY</name>
<feature type="domain" description="EamA" evidence="3">
    <location>
        <begin position="164"/>
        <end position="299"/>
    </location>
</feature>
<feature type="transmembrane region" description="Helical" evidence="2">
    <location>
        <begin position="161"/>
        <end position="179"/>
    </location>
</feature>
<organism evidence="5">
    <name type="scientific">Clostridium symbiosum</name>
    <name type="common">Bacteroides symbiosus</name>
    <dbReference type="NCBI Taxonomy" id="1512"/>
    <lineage>
        <taxon>Bacteria</taxon>
        <taxon>Bacillati</taxon>
        <taxon>Bacillota</taxon>
        <taxon>Clostridia</taxon>
        <taxon>Lachnospirales</taxon>
        <taxon>Lachnospiraceae</taxon>
        <taxon>Otoolea</taxon>
    </lineage>
</organism>
<keyword evidence="2" id="KW-0472">Membrane</keyword>
<protein>
    <submittedName>
        <fullName evidence="4">EamA family transporter</fullName>
    </submittedName>
    <submittedName>
        <fullName evidence="5">EamA-like transporter family protein</fullName>
    </submittedName>
</protein>
<feature type="transmembrane region" description="Helical" evidence="2">
    <location>
        <begin position="114"/>
        <end position="132"/>
    </location>
</feature>
<feature type="transmembrane region" description="Helical" evidence="2">
    <location>
        <begin position="259"/>
        <end position="279"/>
    </location>
</feature>
<dbReference type="SUPFAM" id="SSF103481">
    <property type="entry name" value="Multidrug resistance efflux transporter EmrE"/>
    <property type="match status" value="2"/>
</dbReference>
<dbReference type="PANTHER" id="PTHR22911">
    <property type="entry name" value="ACYL-MALONYL CONDENSING ENZYME-RELATED"/>
    <property type="match status" value="1"/>
</dbReference>
<feature type="domain" description="EamA" evidence="3">
    <location>
        <begin position="5"/>
        <end position="154"/>
    </location>
</feature>
<dbReference type="RefSeq" id="WP_004462103.1">
    <property type="nucleotide sequence ID" value="NZ_CABHNX010000253.1"/>
</dbReference>
<evidence type="ECO:0000256" key="2">
    <source>
        <dbReference type="SAM" id="Phobius"/>
    </source>
</evidence>
<feature type="transmembrane region" description="Helical" evidence="2">
    <location>
        <begin position="34"/>
        <end position="54"/>
    </location>
</feature>
<gene>
    <name evidence="5" type="ORF">CSLFYP84_01481</name>
    <name evidence="4" type="ORF">PM006_19475</name>
</gene>
<dbReference type="Pfam" id="PF00892">
    <property type="entry name" value="EamA"/>
    <property type="match status" value="2"/>
</dbReference>
<dbReference type="AlphaFoldDB" id="A0A6N3CLD0"/>
<keyword evidence="2" id="KW-0812">Transmembrane</keyword>
<evidence type="ECO:0000313" key="4">
    <source>
        <dbReference type="EMBL" id="MDB2002383.1"/>
    </source>
</evidence>
<comment type="similarity">
    <text evidence="1">Belongs to the EamA transporter family.</text>
</comment>
<accession>A0A6N3CLD0</accession>
<proteinExistence type="inferred from homology"/>
<evidence type="ECO:0000256" key="1">
    <source>
        <dbReference type="ARBA" id="ARBA00007362"/>
    </source>
</evidence>
<dbReference type="GO" id="GO:0016020">
    <property type="term" value="C:membrane"/>
    <property type="evidence" value="ECO:0007669"/>
    <property type="project" value="InterPro"/>
</dbReference>
<feature type="transmembrane region" description="Helical" evidence="2">
    <location>
        <begin position="137"/>
        <end position="155"/>
    </location>
</feature>
<dbReference type="PANTHER" id="PTHR22911:SF137">
    <property type="entry name" value="SOLUTE CARRIER FAMILY 35 MEMBER G2-RELATED"/>
    <property type="match status" value="1"/>
</dbReference>
<feature type="transmembrane region" description="Helical" evidence="2">
    <location>
        <begin position="87"/>
        <end position="108"/>
    </location>
</feature>
<dbReference type="InterPro" id="IPR000620">
    <property type="entry name" value="EamA_dom"/>
</dbReference>
<feature type="transmembrane region" description="Helical" evidence="2">
    <location>
        <begin position="199"/>
        <end position="221"/>
    </location>
</feature>
<dbReference type="PROSITE" id="PS51257">
    <property type="entry name" value="PROKAR_LIPOPROTEIN"/>
    <property type="match status" value="1"/>
</dbReference>
<evidence type="ECO:0000259" key="3">
    <source>
        <dbReference type="Pfam" id="PF00892"/>
    </source>
</evidence>
<sequence length="306" mass="33298">MKELKGSVYAVISAIIFGCMPIVAKYLYAEGCNPVSLVVYRYSLALPVLLILALREQGKDERERKAAGEPSKRDSGMRITMSQLRQFIILSTGFSLTPILLFSSYNYISSGSATTIHFSYPVLVILASVFIFKEKATWTKIASVVFCVIGLVLFYEPGQANGAAGILLALASGVTYTFYMMYFERSTLKFMKPFKTNFYMSLVSAVMVFVLSLATGTFVLFHSIRGWAAAFGFSFMLIVVACVLFQLGIAMTGAQKTAILSTFEPLTSIVLGVVCFGEAVGIKTGIGVAFILASVISITLFGRKNA</sequence>
<keyword evidence="2" id="KW-1133">Transmembrane helix</keyword>
<dbReference type="Proteomes" id="UP001300871">
    <property type="component" value="Unassembled WGS sequence"/>
</dbReference>
<feature type="transmembrane region" description="Helical" evidence="2">
    <location>
        <begin position="285"/>
        <end position="302"/>
    </location>
</feature>
<feature type="transmembrane region" description="Helical" evidence="2">
    <location>
        <begin position="227"/>
        <end position="247"/>
    </location>
</feature>
<dbReference type="Gene3D" id="1.10.3730.20">
    <property type="match status" value="1"/>
</dbReference>
<reference evidence="4" key="2">
    <citation type="submission" date="2023-01" db="EMBL/GenBank/DDBJ databases">
        <title>Human gut microbiome strain richness.</title>
        <authorList>
            <person name="Chen-Liaw A."/>
        </authorList>
    </citation>
    <scope>NUCLEOTIDE SEQUENCE</scope>
    <source>
        <strain evidence="4">B1_m1001713B170214d0_201011</strain>
    </source>
</reference>